<reference evidence="2 3" key="1">
    <citation type="submission" date="2019-02" db="EMBL/GenBank/DDBJ databases">
        <title>Deep-cultivation of Planctomycetes and their phenomic and genomic characterization uncovers novel biology.</title>
        <authorList>
            <person name="Wiegand S."/>
            <person name="Jogler M."/>
            <person name="Boedeker C."/>
            <person name="Pinto D."/>
            <person name="Vollmers J."/>
            <person name="Rivas-Marin E."/>
            <person name="Kohn T."/>
            <person name="Peeters S.H."/>
            <person name="Heuer A."/>
            <person name="Rast P."/>
            <person name="Oberbeckmann S."/>
            <person name="Bunk B."/>
            <person name="Jeske O."/>
            <person name="Meyerdierks A."/>
            <person name="Storesund J.E."/>
            <person name="Kallscheuer N."/>
            <person name="Luecker S."/>
            <person name="Lage O.M."/>
            <person name="Pohl T."/>
            <person name="Merkel B.J."/>
            <person name="Hornburger P."/>
            <person name="Mueller R.-W."/>
            <person name="Bruemmer F."/>
            <person name="Labrenz M."/>
            <person name="Spormann A.M."/>
            <person name="Op den Camp H."/>
            <person name="Overmann J."/>
            <person name="Amann R."/>
            <person name="Jetten M.S.M."/>
            <person name="Mascher T."/>
            <person name="Medema M.H."/>
            <person name="Devos D.P."/>
            <person name="Kaster A.-K."/>
            <person name="Ovreas L."/>
            <person name="Rohde M."/>
            <person name="Galperin M.Y."/>
            <person name="Jogler C."/>
        </authorList>
    </citation>
    <scope>NUCLEOTIDE SEQUENCE [LARGE SCALE GENOMIC DNA]</scope>
    <source>
        <strain evidence="2 3">Pla85_3_4</strain>
    </source>
</reference>
<protein>
    <submittedName>
        <fullName evidence="2">Tetratricopeptide repeat protein</fullName>
    </submittedName>
</protein>
<dbReference type="InterPro" id="IPR011990">
    <property type="entry name" value="TPR-like_helical_dom_sf"/>
</dbReference>
<gene>
    <name evidence="2" type="ORF">Pla8534_15380</name>
</gene>
<feature type="transmembrane region" description="Helical" evidence="1">
    <location>
        <begin position="20"/>
        <end position="40"/>
    </location>
</feature>
<dbReference type="SMART" id="SM00028">
    <property type="entry name" value="TPR"/>
    <property type="match status" value="3"/>
</dbReference>
<dbReference type="OrthoDB" id="9790037at2"/>
<keyword evidence="1" id="KW-0812">Transmembrane</keyword>
<dbReference type="KEGG" id="lcre:Pla8534_15380"/>
<dbReference type="RefSeq" id="WP_145050988.1">
    <property type="nucleotide sequence ID" value="NZ_CP036433.1"/>
</dbReference>
<keyword evidence="3" id="KW-1185">Reference proteome</keyword>
<dbReference type="Proteomes" id="UP000317648">
    <property type="component" value="Chromosome"/>
</dbReference>
<keyword evidence="1" id="KW-0472">Membrane</keyword>
<organism evidence="2 3">
    <name type="scientific">Lignipirellula cremea</name>
    <dbReference type="NCBI Taxonomy" id="2528010"/>
    <lineage>
        <taxon>Bacteria</taxon>
        <taxon>Pseudomonadati</taxon>
        <taxon>Planctomycetota</taxon>
        <taxon>Planctomycetia</taxon>
        <taxon>Pirellulales</taxon>
        <taxon>Pirellulaceae</taxon>
        <taxon>Lignipirellula</taxon>
    </lineage>
</organism>
<dbReference type="EMBL" id="CP036433">
    <property type="protein sequence ID" value="QDU93755.1"/>
    <property type="molecule type" value="Genomic_DNA"/>
</dbReference>
<evidence type="ECO:0000313" key="2">
    <source>
        <dbReference type="EMBL" id="QDU93755.1"/>
    </source>
</evidence>
<evidence type="ECO:0000313" key="3">
    <source>
        <dbReference type="Proteomes" id="UP000317648"/>
    </source>
</evidence>
<dbReference type="SUPFAM" id="SSF48452">
    <property type="entry name" value="TPR-like"/>
    <property type="match status" value="1"/>
</dbReference>
<proteinExistence type="predicted"/>
<dbReference type="Pfam" id="PF13181">
    <property type="entry name" value="TPR_8"/>
    <property type="match status" value="1"/>
</dbReference>
<dbReference type="InterPro" id="IPR019734">
    <property type="entry name" value="TPR_rpt"/>
</dbReference>
<evidence type="ECO:0000256" key="1">
    <source>
        <dbReference type="SAM" id="Phobius"/>
    </source>
</evidence>
<dbReference type="Gene3D" id="1.25.40.10">
    <property type="entry name" value="Tetratricopeptide repeat domain"/>
    <property type="match status" value="1"/>
</dbReference>
<sequence>MSDTAVETPATPPPVRRRWGFLQFLFMGVPLLFLLGPCVASLPEQPALWRAAPVVDRYVTAQASEPPDKVAMRTALAELVQITDGVNSVELIQQRAQWRGDLGEYALAAQDWEKVVELQPTTFNLRGFGNACFRAGRMADGVKSWEKAGEKPADAPFGSTVVSRATSEIDRLNGLAYARAIANLNLPQGMAEIKQALAILNSLDTLRSGDVLGESVPGSRGAILDTRGFLLYRLGEFDLALADLEASVAEVEFYLASLGSWQQFFEIHKANTADMRYLRLRYRQHQESPAVMFYHRGLIYEALEQPDRAKADFDRVRELGFTPDEHLF</sequence>
<accession>A0A518DPI5</accession>
<dbReference type="AlphaFoldDB" id="A0A518DPI5"/>
<keyword evidence="1" id="KW-1133">Transmembrane helix</keyword>
<name>A0A518DPI5_9BACT</name>